<evidence type="ECO:0000313" key="2">
    <source>
        <dbReference type="Proteomes" id="UP000286235"/>
    </source>
</evidence>
<proteinExistence type="predicted"/>
<dbReference type="EMBL" id="AZRV01000003">
    <property type="protein sequence ID" value="RKO63770.1"/>
    <property type="molecule type" value="Genomic_DNA"/>
</dbReference>
<dbReference type="Proteomes" id="UP000286235">
    <property type="component" value="Unassembled WGS sequence"/>
</dbReference>
<protein>
    <submittedName>
        <fullName evidence="1">Uncharacterized protein</fullName>
    </submittedName>
</protein>
<accession>A0A420VJN9</accession>
<comment type="caution">
    <text evidence="1">The sequence shown here is derived from an EMBL/GenBank/DDBJ whole genome shotgun (WGS) entry which is preliminary data.</text>
</comment>
<name>A0A420VJN9_9BACI</name>
<sequence>MDEKWAHGSRSARLTAVCSLRPIFPVSIPSGKRKSGCSDFVITPEDADNKPDEYLPRFGRRLEVRSLSICLTPGRSSAGVGRMASRKRDGLLTVIRSGKPGTSRPLEVSGPSGFPFIIGCPYENRQFMKPVGNTSFLRLFQGPTGGCPTLATRRPGAIDRLLPILLRF</sequence>
<dbReference type="AlphaFoldDB" id="A0A420VJN9"/>
<evidence type="ECO:0000313" key="1">
    <source>
        <dbReference type="EMBL" id="RKO63770.1"/>
    </source>
</evidence>
<gene>
    <name evidence="1" type="ORF">Cdeb_02570</name>
</gene>
<reference evidence="1 2" key="1">
    <citation type="submission" date="2013-12" db="EMBL/GenBank/DDBJ databases">
        <title>Genome and proteome characterization of Caldibacillus debilis GB1 derived from a cellulolytic aero-tolerant co-culture.</title>
        <authorList>
            <person name="Wushke S.T."/>
            <person name="Zhang X."/>
            <person name="Fristensky B."/>
            <person name="Wilkins J.A."/>
            <person name="Levin D.B."/>
            <person name="Sparling R."/>
        </authorList>
    </citation>
    <scope>NUCLEOTIDE SEQUENCE [LARGE SCALE GENOMIC DNA]</scope>
    <source>
        <strain evidence="1 2">GB1</strain>
    </source>
</reference>
<organism evidence="1 2">
    <name type="scientific">Caldibacillus debilis GB1</name>
    <dbReference type="NCBI Taxonomy" id="1339248"/>
    <lineage>
        <taxon>Bacteria</taxon>
        <taxon>Bacillati</taxon>
        <taxon>Bacillota</taxon>
        <taxon>Bacilli</taxon>
        <taxon>Bacillales</taxon>
        <taxon>Bacillaceae</taxon>
        <taxon>Caldibacillus</taxon>
    </lineage>
</organism>
<keyword evidence="2" id="KW-1185">Reference proteome</keyword>